<dbReference type="PANTHER" id="PTHR24421:SF10">
    <property type="entry name" value="NITRATE_NITRITE SENSOR PROTEIN NARQ"/>
    <property type="match status" value="1"/>
</dbReference>
<dbReference type="GO" id="GO:0046983">
    <property type="term" value="F:protein dimerization activity"/>
    <property type="evidence" value="ECO:0007669"/>
    <property type="project" value="InterPro"/>
</dbReference>
<gene>
    <name evidence="11" type="ORF">BLL52_0935</name>
</gene>
<feature type="domain" description="Histidine kinase" evidence="10">
    <location>
        <begin position="156"/>
        <end position="349"/>
    </location>
</feature>
<dbReference type="CDD" id="cd16917">
    <property type="entry name" value="HATPase_UhpB-NarQ-NarX-like"/>
    <property type="match status" value="1"/>
</dbReference>
<keyword evidence="3" id="KW-0597">Phosphoprotein</keyword>
<proteinExistence type="predicted"/>
<organism evidence="11 12">
    <name type="scientific">Rhodoferax antarcticus ANT.BR</name>
    <dbReference type="NCBI Taxonomy" id="1111071"/>
    <lineage>
        <taxon>Bacteria</taxon>
        <taxon>Pseudomonadati</taxon>
        <taxon>Pseudomonadota</taxon>
        <taxon>Betaproteobacteria</taxon>
        <taxon>Burkholderiales</taxon>
        <taxon>Comamonadaceae</taxon>
        <taxon>Rhodoferax</taxon>
    </lineage>
</organism>
<name>A0A1Q8YIG1_9BURK</name>
<dbReference type="SMART" id="SM00387">
    <property type="entry name" value="HATPase_c"/>
    <property type="match status" value="1"/>
</dbReference>
<dbReference type="EMBL" id="MSYM01000007">
    <property type="protein sequence ID" value="OLP07838.1"/>
    <property type="molecule type" value="Genomic_DNA"/>
</dbReference>
<sequence length="361" mass="39651">MTDVRLMAEFAALSRAISRKLAELELSIQLRQSGAETAVWQEVLSTGLGRKYMDAVRAASNVLLASAARDMALQTSKVQQSLLASRLSVMVWALFALLTFGLYLRGSSKLHDASQKRAQDLQLEKVKLEGLVTLRTADLERLANHLINVQEREREHLARELHDELGSLLTAAKFDVARVKSKLPADPPELHERLSHLATTLNAGIALKRRIIEDLRPSSLSNLGLPAALDILTQEFRAQTQLQVELSVDELVLNDAQQLAVHRLVQEALTNIAKHARATRAQVLVTEYGNYIEVVVSDDGAGLDAGQIKNASYGLSGMRQRMLTLKGRLELKSVVGHGTSIKAILPLRLETATEVSQELAA</sequence>
<dbReference type="AlphaFoldDB" id="A0A1Q8YIG1"/>
<keyword evidence="8" id="KW-0902">Two-component regulatory system</keyword>
<evidence type="ECO:0000256" key="5">
    <source>
        <dbReference type="ARBA" id="ARBA00022741"/>
    </source>
</evidence>
<dbReference type="Pfam" id="PF02518">
    <property type="entry name" value="HATPase_c"/>
    <property type="match status" value="1"/>
</dbReference>
<dbReference type="InterPro" id="IPR003594">
    <property type="entry name" value="HATPase_dom"/>
</dbReference>
<dbReference type="SUPFAM" id="SSF55874">
    <property type="entry name" value="ATPase domain of HSP90 chaperone/DNA topoisomerase II/histidine kinase"/>
    <property type="match status" value="1"/>
</dbReference>
<keyword evidence="5" id="KW-0547">Nucleotide-binding</keyword>
<dbReference type="Pfam" id="PF05227">
    <property type="entry name" value="CHASE3"/>
    <property type="match status" value="1"/>
</dbReference>
<dbReference type="GO" id="GO:0016020">
    <property type="term" value="C:membrane"/>
    <property type="evidence" value="ECO:0007669"/>
    <property type="project" value="InterPro"/>
</dbReference>
<dbReference type="EC" id="2.7.13.3" evidence="2"/>
<comment type="caution">
    <text evidence="11">The sequence shown here is derived from an EMBL/GenBank/DDBJ whole genome shotgun (WGS) entry which is preliminary data.</text>
</comment>
<evidence type="ECO:0000256" key="9">
    <source>
        <dbReference type="SAM" id="Phobius"/>
    </source>
</evidence>
<evidence type="ECO:0000313" key="12">
    <source>
        <dbReference type="Proteomes" id="UP000185911"/>
    </source>
</evidence>
<keyword evidence="12" id="KW-1185">Reference proteome</keyword>
<keyword evidence="4" id="KW-0808">Transferase</keyword>
<keyword evidence="9" id="KW-1133">Transmembrane helix</keyword>
<comment type="catalytic activity">
    <reaction evidence="1">
        <text>ATP + protein L-histidine = ADP + protein N-phospho-L-histidine.</text>
        <dbReference type="EC" id="2.7.13.3"/>
    </reaction>
</comment>
<evidence type="ECO:0000259" key="10">
    <source>
        <dbReference type="PROSITE" id="PS50109"/>
    </source>
</evidence>
<evidence type="ECO:0000256" key="8">
    <source>
        <dbReference type="ARBA" id="ARBA00023012"/>
    </source>
</evidence>
<feature type="transmembrane region" description="Helical" evidence="9">
    <location>
        <begin position="83"/>
        <end position="104"/>
    </location>
</feature>
<keyword evidence="6 11" id="KW-0418">Kinase</keyword>
<accession>A0A1Q8YIG1</accession>
<evidence type="ECO:0000256" key="3">
    <source>
        <dbReference type="ARBA" id="ARBA00022553"/>
    </source>
</evidence>
<evidence type="ECO:0000313" key="11">
    <source>
        <dbReference type="EMBL" id="OLP07838.1"/>
    </source>
</evidence>
<evidence type="ECO:0000256" key="6">
    <source>
        <dbReference type="ARBA" id="ARBA00022777"/>
    </source>
</evidence>
<dbReference type="GO" id="GO:0005524">
    <property type="term" value="F:ATP binding"/>
    <property type="evidence" value="ECO:0007669"/>
    <property type="project" value="UniProtKB-KW"/>
</dbReference>
<dbReference type="InterPro" id="IPR005467">
    <property type="entry name" value="His_kinase_dom"/>
</dbReference>
<dbReference type="Gene3D" id="3.30.565.10">
    <property type="entry name" value="Histidine kinase-like ATPase, C-terminal domain"/>
    <property type="match status" value="1"/>
</dbReference>
<dbReference type="PROSITE" id="PS50109">
    <property type="entry name" value="HIS_KIN"/>
    <property type="match status" value="1"/>
</dbReference>
<evidence type="ECO:0000256" key="7">
    <source>
        <dbReference type="ARBA" id="ARBA00022840"/>
    </source>
</evidence>
<dbReference type="InterPro" id="IPR007891">
    <property type="entry name" value="CHASE3"/>
</dbReference>
<keyword evidence="9" id="KW-0812">Transmembrane</keyword>
<evidence type="ECO:0000256" key="1">
    <source>
        <dbReference type="ARBA" id="ARBA00000085"/>
    </source>
</evidence>
<dbReference type="InterPro" id="IPR011712">
    <property type="entry name" value="Sig_transdc_His_kin_sub3_dim/P"/>
</dbReference>
<dbReference type="InterPro" id="IPR050482">
    <property type="entry name" value="Sensor_HK_TwoCompSys"/>
</dbReference>
<evidence type="ECO:0000256" key="2">
    <source>
        <dbReference type="ARBA" id="ARBA00012438"/>
    </source>
</evidence>
<keyword evidence="7" id="KW-0067">ATP-binding</keyword>
<keyword evidence="9" id="KW-0472">Membrane</keyword>
<dbReference type="Pfam" id="PF07730">
    <property type="entry name" value="HisKA_3"/>
    <property type="match status" value="1"/>
</dbReference>
<dbReference type="PANTHER" id="PTHR24421">
    <property type="entry name" value="NITRATE/NITRITE SENSOR PROTEIN NARX-RELATED"/>
    <property type="match status" value="1"/>
</dbReference>
<dbReference type="Proteomes" id="UP000185911">
    <property type="component" value="Unassembled WGS sequence"/>
</dbReference>
<protein>
    <recommendedName>
        <fullName evidence="2">histidine kinase</fullName>
        <ecNumber evidence="2">2.7.13.3</ecNumber>
    </recommendedName>
</protein>
<dbReference type="Gene3D" id="1.20.5.1930">
    <property type="match status" value="1"/>
</dbReference>
<reference evidence="11 12" key="1">
    <citation type="submission" date="2017-01" db="EMBL/GenBank/DDBJ databases">
        <title>Genome sequence of Rhodoferax antarcticus ANT.BR, a psychrophilic purple nonsulfur bacterium from an Antarctic microbial mat.</title>
        <authorList>
            <person name="Baker J."/>
            <person name="Riester C."/>
            <person name="Skinner B."/>
            <person name="Newell A."/>
            <person name="Swingley W."/>
            <person name="Madigan M."/>
            <person name="Jung D."/>
            <person name="Asao M."/>
            <person name="Chen M."/>
            <person name="Loughlin P."/>
            <person name="Pan H."/>
            <person name="Lin S."/>
            <person name="Li N."/>
            <person name="Shaw J."/>
            <person name="Prado M."/>
            <person name="Sherman C."/>
            <person name="Li X."/>
            <person name="Tang J."/>
            <person name="Blankenship R."/>
            <person name="Zhao T."/>
            <person name="Touchman J."/>
            <person name="Sattley M."/>
        </authorList>
    </citation>
    <scope>NUCLEOTIDE SEQUENCE [LARGE SCALE GENOMIC DNA]</scope>
    <source>
        <strain evidence="11 12">ANT.BR</strain>
    </source>
</reference>
<evidence type="ECO:0000256" key="4">
    <source>
        <dbReference type="ARBA" id="ARBA00022679"/>
    </source>
</evidence>
<dbReference type="GO" id="GO:0000155">
    <property type="term" value="F:phosphorelay sensor kinase activity"/>
    <property type="evidence" value="ECO:0007669"/>
    <property type="project" value="InterPro"/>
</dbReference>
<dbReference type="InterPro" id="IPR036890">
    <property type="entry name" value="HATPase_C_sf"/>
</dbReference>